<reference evidence="7 8" key="1">
    <citation type="submission" date="2016-10" db="EMBL/GenBank/DDBJ databases">
        <authorList>
            <person name="de Groot N.N."/>
        </authorList>
    </citation>
    <scope>NUCLEOTIDE SEQUENCE [LARGE SCALE GENOMIC DNA]</scope>
    <source>
        <strain evidence="7 8">GAS232</strain>
    </source>
</reference>
<evidence type="ECO:0000313" key="8">
    <source>
        <dbReference type="Proteomes" id="UP000182427"/>
    </source>
</evidence>
<dbReference type="EMBL" id="LT629690">
    <property type="protein sequence ID" value="SDF94974.1"/>
    <property type="molecule type" value="Genomic_DNA"/>
</dbReference>
<dbReference type="Proteomes" id="UP000182427">
    <property type="component" value="Chromosome I"/>
</dbReference>
<dbReference type="InterPro" id="IPR037682">
    <property type="entry name" value="TonB_C"/>
</dbReference>
<dbReference type="OrthoDB" id="121116at2"/>
<dbReference type="Pfam" id="PF03544">
    <property type="entry name" value="TonB_C"/>
    <property type="match status" value="1"/>
</dbReference>
<keyword evidence="4" id="KW-0472">Membrane</keyword>
<evidence type="ECO:0000256" key="1">
    <source>
        <dbReference type="ARBA" id="ARBA00004167"/>
    </source>
</evidence>
<dbReference type="PROSITE" id="PS52015">
    <property type="entry name" value="TONB_CTD"/>
    <property type="match status" value="1"/>
</dbReference>
<dbReference type="Gene3D" id="3.30.1150.10">
    <property type="match status" value="1"/>
</dbReference>
<gene>
    <name evidence="7" type="ORF">SAMN05444167_3797</name>
</gene>
<dbReference type="NCBIfam" id="TIGR01352">
    <property type="entry name" value="tonB_Cterm"/>
    <property type="match status" value="1"/>
</dbReference>
<keyword evidence="2" id="KW-0812">Transmembrane</keyword>
<feature type="domain" description="TonB C-terminal" evidence="6">
    <location>
        <begin position="248"/>
        <end position="338"/>
    </location>
</feature>
<evidence type="ECO:0000256" key="2">
    <source>
        <dbReference type="ARBA" id="ARBA00022692"/>
    </source>
</evidence>
<dbReference type="GO" id="GO:0016020">
    <property type="term" value="C:membrane"/>
    <property type="evidence" value="ECO:0007669"/>
    <property type="project" value="UniProtKB-SubCell"/>
</dbReference>
<evidence type="ECO:0000256" key="5">
    <source>
        <dbReference type="SAM" id="SignalP"/>
    </source>
</evidence>
<dbReference type="GO" id="GO:0055085">
    <property type="term" value="P:transmembrane transport"/>
    <property type="evidence" value="ECO:0007669"/>
    <property type="project" value="InterPro"/>
</dbReference>
<evidence type="ECO:0000256" key="3">
    <source>
        <dbReference type="ARBA" id="ARBA00022989"/>
    </source>
</evidence>
<organism evidence="7 8">
    <name type="scientific">Terriglobus roseus</name>
    <dbReference type="NCBI Taxonomy" id="392734"/>
    <lineage>
        <taxon>Bacteria</taxon>
        <taxon>Pseudomonadati</taxon>
        <taxon>Acidobacteriota</taxon>
        <taxon>Terriglobia</taxon>
        <taxon>Terriglobales</taxon>
        <taxon>Acidobacteriaceae</taxon>
        <taxon>Terriglobus</taxon>
    </lineage>
</organism>
<dbReference type="InterPro" id="IPR006260">
    <property type="entry name" value="TonB/TolA_C"/>
</dbReference>
<dbReference type="RefSeq" id="WP_156785205.1">
    <property type="nucleotide sequence ID" value="NZ_LT629690.1"/>
</dbReference>
<feature type="chain" id="PRO_5009242389" evidence="5">
    <location>
        <begin position="21"/>
        <end position="338"/>
    </location>
</feature>
<sequence>MRHCLLLALPLALFSPSFLAAQKQDPKALELLEHARQMTLATAKGLPAYKLEASFETFDEKGVSDGVGTLVQTALPDGHRRQTVTYRGRTLDSMWFNTVHRVADKEYEETLVLRSMLNALTNTLPSQAELLKRNVQIGTENSGLKMDCAVVSIPPHDEGKKHSATQRHEFCMDATNGMLRMVVVQGGGLVLNRFRKLGSAYVPGDVQITQDGVKRAGLTVNHFATDPTLTVADFELARTNGKADTSRIIVDTDTVLEKTQPTYPPSAVWSSQRGTVAMKAIIGTDGLVKDVNVVSSPSALLADSASEAVRQWRYEPYLVDSEPIEVEASVSVNYAIGR</sequence>
<keyword evidence="8" id="KW-1185">Reference proteome</keyword>
<evidence type="ECO:0000256" key="4">
    <source>
        <dbReference type="ARBA" id="ARBA00023136"/>
    </source>
</evidence>
<evidence type="ECO:0000259" key="6">
    <source>
        <dbReference type="PROSITE" id="PS52015"/>
    </source>
</evidence>
<comment type="subcellular location">
    <subcellularLocation>
        <location evidence="1">Membrane</location>
        <topology evidence="1">Single-pass membrane protein</topology>
    </subcellularLocation>
</comment>
<keyword evidence="5" id="KW-0732">Signal</keyword>
<feature type="signal peptide" evidence="5">
    <location>
        <begin position="1"/>
        <end position="20"/>
    </location>
</feature>
<keyword evidence="3" id="KW-1133">Transmembrane helix</keyword>
<dbReference type="AlphaFoldDB" id="A0A1G7Q923"/>
<dbReference type="SUPFAM" id="SSF74653">
    <property type="entry name" value="TolA/TonB C-terminal domain"/>
    <property type="match status" value="1"/>
</dbReference>
<proteinExistence type="predicted"/>
<evidence type="ECO:0000313" key="7">
    <source>
        <dbReference type="EMBL" id="SDF94974.1"/>
    </source>
</evidence>
<accession>A0A1G7Q923</accession>
<name>A0A1G7Q923_9BACT</name>
<protein>
    <submittedName>
        <fullName evidence="7">TonB family C-terminal domain-containing protein</fullName>
    </submittedName>
</protein>